<evidence type="ECO:0000259" key="6">
    <source>
        <dbReference type="Pfam" id="PF03968"/>
    </source>
</evidence>
<feature type="compositionally biased region" description="Basic and acidic residues" evidence="5">
    <location>
        <begin position="86"/>
        <end position="98"/>
    </location>
</feature>
<evidence type="ECO:0000313" key="7">
    <source>
        <dbReference type="EMBL" id="MFC0266975.1"/>
    </source>
</evidence>
<keyword evidence="3 4" id="KW-0574">Periplasm</keyword>
<organism evidence="7 8">
    <name type="scientific">Kushneria aurantia</name>
    <dbReference type="NCBI Taxonomy" id="504092"/>
    <lineage>
        <taxon>Bacteria</taxon>
        <taxon>Pseudomonadati</taxon>
        <taxon>Pseudomonadota</taxon>
        <taxon>Gammaproteobacteria</taxon>
        <taxon>Oceanospirillales</taxon>
        <taxon>Halomonadaceae</taxon>
        <taxon>Kushneria</taxon>
    </lineage>
</organism>
<comment type="subcellular location">
    <subcellularLocation>
        <location evidence="4">Periplasm</location>
    </subcellularLocation>
</comment>
<feature type="chain" id="PRO_5044903155" description="Lipopolysaccharide export system protein LptA" evidence="4">
    <location>
        <begin position="23"/>
        <end position="178"/>
    </location>
</feature>
<accession>A0ABV6G002</accession>
<feature type="region of interest" description="Disordered" evidence="5">
    <location>
        <begin position="151"/>
        <end position="178"/>
    </location>
</feature>
<evidence type="ECO:0000256" key="5">
    <source>
        <dbReference type="SAM" id="MobiDB-lite"/>
    </source>
</evidence>
<evidence type="ECO:0000256" key="1">
    <source>
        <dbReference type="ARBA" id="ARBA00022448"/>
    </source>
</evidence>
<proteinExistence type="inferred from homology"/>
<evidence type="ECO:0000313" key="8">
    <source>
        <dbReference type="Proteomes" id="UP001589814"/>
    </source>
</evidence>
<comment type="similarity">
    <text evidence="4">Belongs to the LptA family.</text>
</comment>
<dbReference type="PANTHER" id="PTHR36504">
    <property type="entry name" value="LIPOPOLYSACCHARIDE EXPORT SYSTEM PROTEIN LPTA"/>
    <property type="match status" value="1"/>
</dbReference>
<feature type="domain" description="Organic solvent tolerance-like N-terminal" evidence="6">
    <location>
        <begin position="32"/>
        <end position="145"/>
    </location>
</feature>
<dbReference type="PANTHER" id="PTHR36504:SF1">
    <property type="entry name" value="LIPOPOLYSACCHARIDE EXPORT SYSTEM PROTEIN LPTA"/>
    <property type="match status" value="1"/>
</dbReference>
<comment type="subunit">
    <text evidence="4">Component of the lipopolysaccharide transport and assembly complex.</text>
</comment>
<sequence length="178" mass="19122" precursor="true">MMRSLLCSTLALLALSGTPALALESDRNQPINISADALEISDQDGTAVYTGAVEVDQGSMQLRANRVELQRAESGGLSQMTATGGEDGRAYIEQRPAPDDPLARGWGNRIVYHAGERRVELIGNAELHQGSDIFTGGYVEYFLDTRRVNARGNEQSEGGDGRVRMQLTPAGQQDGSAQ</sequence>
<evidence type="ECO:0000256" key="2">
    <source>
        <dbReference type="ARBA" id="ARBA00022729"/>
    </source>
</evidence>
<keyword evidence="1 4" id="KW-0813">Transport</keyword>
<feature type="compositionally biased region" description="Polar residues" evidence="5">
    <location>
        <begin position="169"/>
        <end position="178"/>
    </location>
</feature>
<dbReference type="HAMAP" id="MF_01914">
    <property type="entry name" value="LPS_assembly_LptA"/>
    <property type="match status" value="1"/>
</dbReference>
<comment type="caution">
    <text evidence="7">The sequence shown here is derived from an EMBL/GenBank/DDBJ whole genome shotgun (WGS) entry which is preliminary data.</text>
</comment>
<dbReference type="InterPro" id="IPR005653">
    <property type="entry name" value="OstA-like_N"/>
</dbReference>
<dbReference type="EMBL" id="JBHLVX010000011">
    <property type="protein sequence ID" value="MFC0266975.1"/>
    <property type="molecule type" value="Genomic_DNA"/>
</dbReference>
<evidence type="ECO:0000256" key="3">
    <source>
        <dbReference type="ARBA" id="ARBA00022764"/>
    </source>
</evidence>
<name>A0ABV6G002_9GAMM</name>
<dbReference type="Pfam" id="PF03968">
    <property type="entry name" value="LptD_N"/>
    <property type="match status" value="1"/>
</dbReference>
<keyword evidence="2 4" id="KW-0732">Signal</keyword>
<keyword evidence="8" id="KW-1185">Reference proteome</keyword>
<dbReference type="Gene3D" id="2.60.450.10">
    <property type="entry name" value="Lipopolysaccharide (LPS) transport protein A like domain"/>
    <property type="match status" value="1"/>
</dbReference>
<protein>
    <recommendedName>
        <fullName evidence="4">Lipopolysaccharide export system protein LptA</fullName>
    </recommendedName>
</protein>
<dbReference type="Proteomes" id="UP001589814">
    <property type="component" value="Unassembled WGS sequence"/>
</dbReference>
<dbReference type="InterPro" id="IPR014340">
    <property type="entry name" value="LptA"/>
</dbReference>
<feature type="region of interest" description="Disordered" evidence="5">
    <location>
        <begin position="73"/>
        <end position="98"/>
    </location>
</feature>
<dbReference type="RefSeq" id="WP_019952235.1">
    <property type="nucleotide sequence ID" value="NZ_JBHLVX010000011.1"/>
</dbReference>
<gene>
    <name evidence="4 7" type="primary">lptA</name>
    <name evidence="7" type="ORF">ACFFHW_03000</name>
</gene>
<dbReference type="NCBIfam" id="TIGR03002">
    <property type="entry name" value="outer_YhbN_LptA"/>
    <property type="match status" value="1"/>
</dbReference>
<reference evidence="7 8" key="1">
    <citation type="submission" date="2024-09" db="EMBL/GenBank/DDBJ databases">
        <authorList>
            <person name="Sun Q."/>
            <person name="Mori K."/>
        </authorList>
    </citation>
    <scope>NUCLEOTIDE SEQUENCE [LARGE SCALE GENOMIC DNA]</scope>
    <source>
        <strain evidence="7 8">CCM 7415</strain>
    </source>
</reference>
<evidence type="ECO:0000256" key="4">
    <source>
        <dbReference type="HAMAP-Rule" id="MF_01914"/>
    </source>
</evidence>
<dbReference type="InterPro" id="IPR052037">
    <property type="entry name" value="LPS_export_LptA"/>
</dbReference>
<comment type="function">
    <text evidence="4">Involved in the assembly of lipopolysaccharide (LPS). Required for the translocation of LPS from the inner membrane to the outer membrane. May form a bridge between the inner membrane and the outer membrane, via interactions with LptC and LptD, thereby facilitating LPS transfer across the periplasm.</text>
</comment>
<feature type="signal peptide" evidence="4">
    <location>
        <begin position="1"/>
        <end position="22"/>
    </location>
</feature>